<evidence type="ECO:0000313" key="3">
    <source>
        <dbReference type="EMBL" id="SOC41544.1"/>
    </source>
</evidence>
<accession>A0A285UI04</accession>
<dbReference type="PROSITE" id="PS51819">
    <property type="entry name" value="VOC"/>
    <property type="match status" value="1"/>
</dbReference>
<evidence type="ECO:0000256" key="1">
    <source>
        <dbReference type="ARBA" id="ARBA00022723"/>
    </source>
</evidence>
<sequence>MPDGQAWLELVTFISPEDENASQKPSANTLGIRHICFNVEDIEAIVEKMKKKGIETFSEIEQNGESYKLCYGRGPEGIILELAENIR</sequence>
<reference evidence="4" key="1">
    <citation type="submission" date="2017-08" db="EMBL/GenBank/DDBJ databases">
        <authorList>
            <person name="Varghese N."/>
            <person name="Submissions S."/>
        </authorList>
    </citation>
    <scope>NUCLEOTIDE SEQUENCE [LARGE SCALE GENOMIC DNA]</scope>
    <source>
        <strain evidence="4">JC23</strain>
    </source>
</reference>
<proteinExistence type="predicted"/>
<dbReference type="Pfam" id="PF13669">
    <property type="entry name" value="Glyoxalase_4"/>
    <property type="match status" value="1"/>
</dbReference>
<evidence type="ECO:0000313" key="4">
    <source>
        <dbReference type="Proteomes" id="UP000219252"/>
    </source>
</evidence>
<name>A0A285UI04_9BACL</name>
<dbReference type="InterPro" id="IPR051785">
    <property type="entry name" value="MMCE/EMCE_epimerase"/>
</dbReference>
<dbReference type="SUPFAM" id="SSF54593">
    <property type="entry name" value="Glyoxalase/Bleomycin resistance protein/Dihydroxybiphenyl dioxygenase"/>
    <property type="match status" value="1"/>
</dbReference>
<dbReference type="AlphaFoldDB" id="A0A285UI04"/>
<dbReference type="GO" id="GO:0004493">
    <property type="term" value="F:methylmalonyl-CoA epimerase activity"/>
    <property type="evidence" value="ECO:0007669"/>
    <property type="project" value="TreeGrafter"/>
</dbReference>
<dbReference type="GO" id="GO:0051213">
    <property type="term" value="F:dioxygenase activity"/>
    <property type="evidence" value="ECO:0007669"/>
    <property type="project" value="UniProtKB-KW"/>
</dbReference>
<dbReference type="EMBL" id="OBQC01000010">
    <property type="protein sequence ID" value="SOC41544.1"/>
    <property type="molecule type" value="Genomic_DNA"/>
</dbReference>
<keyword evidence="4" id="KW-1185">Reference proteome</keyword>
<gene>
    <name evidence="3" type="ORF">SAMN05877842_110155</name>
</gene>
<keyword evidence="3" id="KW-0223">Dioxygenase</keyword>
<evidence type="ECO:0000259" key="2">
    <source>
        <dbReference type="PROSITE" id="PS51819"/>
    </source>
</evidence>
<feature type="domain" description="VOC" evidence="2">
    <location>
        <begin position="1"/>
        <end position="85"/>
    </location>
</feature>
<dbReference type="GO" id="GO:0046872">
    <property type="term" value="F:metal ion binding"/>
    <property type="evidence" value="ECO:0007669"/>
    <property type="project" value="UniProtKB-KW"/>
</dbReference>
<dbReference type="PANTHER" id="PTHR43048">
    <property type="entry name" value="METHYLMALONYL-COA EPIMERASE"/>
    <property type="match status" value="1"/>
</dbReference>
<dbReference type="GO" id="GO:0046491">
    <property type="term" value="P:L-methylmalonyl-CoA metabolic process"/>
    <property type="evidence" value="ECO:0007669"/>
    <property type="project" value="TreeGrafter"/>
</dbReference>
<keyword evidence="1" id="KW-0479">Metal-binding</keyword>
<dbReference type="Proteomes" id="UP000219252">
    <property type="component" value="Unassembled WGS sequence"/>
</dbReference>
<keyword evidence="3" id="KW-0560">Oxidoreductase</keyword>
<protein>
    <submittedName>
        <fullName evidence="3">Glyoxalase/bleomycin resistance protein/dioxygenase superfamily protein</fullName>
    </submittedName>
</protein>
<organism evidence="3 4">
    <name type="scientific">Ureibacillus acetophenoni</name>
    <dbReference type="NCBI Taxonomy" id="614649"/>
    <lineage>
        <taxon>Bacteria</taxon>
        <taxon>Bacillati</taxon>
        <taxon>Bacillota</taxon>
        <taxon>Bacilli</taxon>
        <taxon>Bacillales</taxon>
        <taxon>Caryophanaceae</taxon>
        <taxon>Ureibacillus</taxon>
    </lineage>
</organism>
<dbReference type="Gene3D" id="3.10.180.10">
    <property type="entry name" value="2,3-Dihydroxybiphenyl 1,2-Dioxygenase, domain 1"/>
    <property type="match status" value="1"/>
</dbReference>
<dbReference type="InterPro" id="IPR037523">
    <property type="entry name" value="VOC_core"/>
</dbReference>
<dbReference type="RefSeq" id="WP_408057150.1">
    <property type="nucleotide sequence ID" value="NZ_OBQC01000010.1"/>
</dbReference>
<dbReference type="InterPro" id="IPR029068">
    <property type="entry name" value="Glyas_Bleomycin-R_OHBP_Dase"/>
</dbReference>
<dbReference type="PANTHER" id="PTHR43048:SF5">
    <property type="entry name" value="BLR5325 PROTEIN"/>
    <property type="match status" value="1"/>
</dbReference>